<organism evidence="3 4">
    <name type="scientific">Glonium stellatum</name>
    <dbReference type="NCBI Taxonomy" id="574774"/>
    <lineage>
        <taxon>Eukaryota</taxon>
        <taxon>Fungi</taxon>
        <taxon>Dikarya</taxon>
        <taxon>Ascomycota</taxon>
        <taxon>Pezizomycotina</taxon>
        <taxon>Dothideomycetes</taxon>
        <taxon>Pleosporomycetidae</taxon>
        <taxon>Gloniales</taxon>
        <taxon>Gloniaceae</taxon>
        <taxon>Glonium</taxon>
    </lineage>
</organism>
<evidence type="ECO:0000256" key="1">
    <source>
        <dbReference type="ARBA" id="ARBA00006484"/>
    </source>
</evidence>
<sequence>MWISILGGGPRIGHSVARKFLQEGYKVAIGRRNLQETTDSTGLDVTKPVSVEAAFREVESKLGIPNVVVYNAAAFTMPPEADDPFHVPPTSFEQDLAINASSAYAGLFHATLGFLVLKTKSKEENDAMPYVYIATGNVTPFQPNPVAVTLGSGKATLAYLISVGAQAYKAVGYRFYFASQVTAAGGQVSYPDVSGEAHGDLYWKVVNREIGLNSWDLRFVVNSEGGVLEREE</sequence>
<dbReference type="PANTHER" id="PTHR43669">
    <property type="entry name" value="5-KETO-D-GLUCONATE 5-REDUCTASE"/>
    <property type="match status" value="1"/>
</dbReference>
<accession>A0A8E2EZQ9</accession>
<proteinExistence type="inferred from homology"/>
<evidence type="ECO:0000313" key="3">
    <source>
        <dbReference type="EMBL" id="OCL07915.1"/>
    </source>
</evidence>
<evidence type="ECO:0000256" key="2">
    <source>
        <dbReference type="ARBA" id="ARBA00023002"/>
    </source>
</evidence>
<dbReference type="GO" id="GO:0016491">
    <property type="term" value="F:oxidoreductase activity"/>
    <property type="evidence" value="ECO:0007669"/>
    <property type="project" value="UniProtKB-KW"/>
</dbReference>
<dbReference type="OrthoDB" id="5336600at2759"/>
<gene>
    <name evidence="3" type="ORF">AOQ84DRAFT_389200</name>
</gene>
<dbReference type="SUPFAM" id="SSF51735">
    <property type="entry name" value="NAD(P)-binding Rossmann-fold domains"/>
    <property type="match status" value="1"/>
</dbReference>
<dbReference type="AlphaFoldDB" id="A0A8E2EZQ9"/>
<keyword evidence="4" id="KW-1185">Reference proteome</keyword>
<dbReference type="InterPro" id="IPR002347">
    <property type="entry name" value="SDR_fam"/>
</dbReference>
<protein>
    <recommendedName>
        <fullName evidence="5">NAD(P)-binding protein</fullName>
    </recommendedName>
</protein>
<keyword evidence="2" id="KW-0560">Oxidoreductase</keyword>
<comment type="similarity">
    <text evidence="1">Belongs to the short-chain dehydrogenases/reductases (SDR) family.</text>
</comment>
<dbReference type="EMBL" id="KV749759">
    <property type="protein sequence ID" value="OCL07915.1"/>
    <property type="molecule type" value="Genomic_DNA"/>
</dbReference>
<reference evidence="3 4" key="1">
    <citation type="journal article" date="2016" name="Nat. Commun.">
        <title>Ectomycorrhizal ecology is imprinted in the genome of the dominant symbiotic fungus Cenococcum geophilum.</title>
        <authorList>
            <consortium name="DOE Joint Genome Institute"/>
            <person name="Peter M."/>
            <person name="Kohler A."/>
            <person name="Ohm R.A."/>
            <person name="Kuo A."/>
            <person name="Krutzmann J."/>
            <person name="Morin E."/>
            <person name="Arend M."/>
            <person name="Barry K.W."/>
            <person name="Binder M."/>
            <person name="Choi C."/>
            <person name="Clum A."/>
            <person name="Copeland A."/>
            <person name="Grisel N."/>
            <person name="Haridas S."/>
            <person name="Kipfer T."/>
            <person name="LaButti K."/>
            <person name="Lindquist E."/>
            <person name="Lipzen A."/>
            <person name="Maire R."/>
            <person name="Meier B."/>
            <person name="Mihaltcheva S."/>
            <person name="Molinier V."/>
            <person name="Murat C."/>
            <person name="Poggeler S."/>
            <person name="Quandt C.A."/>
            <person name="Sperisen C."/>
            <person name="Tritt A."/>
            <person name="Tisserant E."/>
            <person name="Crous P.W."/>
            <person name="Henrissat B."/>
            <person name="Nehls U."/>
            <person name="Egli S."/>
            <person name="Spatafora J.W."/>
            <person name="Grigoriev I.V."/>
            <person name="Martin F.M."/>
        </authorList>
    </citation>
    <scope>NUCLEOTIDE SEQUENCE [LARGE SCALE GENOMIC DNA]</scope>
    <source>
        <strain evidence="3 4">CBS 207.34</strain>
    </source>
</reference>
<evidence type="ECO:0008006" key="5">
    <source>
        <dbReference type="Google" id="ProtNLM"/>
    </source>
</evidence>
<dbReference type="Gene3D" id="3.40.50.720">
    <property type="entry name" value="NAD(P)-binding Rossmann-like Domain"/>
    <property type="match status" value="1"/>
</dbReference>
<dbReference type="InterPro" id="IPR036291">
    <property type="entry name" value="NAD(P)-bd_dom_sf"/>
</dbReference>
<evidence type="ECO:0000313" key="4">
    <source>
        <dbReference type="Proteomes" id="UP000250140"/>
    </source>
</evidence>
<dbReference type="PANTHER" id="PTHR43669:SF4">
    <property type="entry name" value="SHORT-CHAIN DEHYDROGENASE"/>
    <property type="match status" value="1"/>
</dbReference>
<dbReference type="Pfam" id="PF13561">
    <property type="entry name" value="adh_short_C2"/>
    <property type="match status" value="1"/>
</dbReference>
<dbReference type="Proteomes" id="UP000250140">
    <property type="component" value="Unassembled WGS sequence"/>
</dbReference>
<name>A0A8E2EZQ9_9PEZI</name>